<feature type="binding site" evidence="8">
    <location>
        <begin position="182"/>
        <end position="186"/>
    </location>
    <ligand>
        <name>GTP</name>
        <dbReference type="ChEBI" id="CHEBI:37565"/>
    </ligand>
</feature>
<feature type="binding site" evidence="8">
    <location>
        <begin position="236"/>
        <end position="239"/>
    </location>
    <ligand>
        <name>GTP</name>
        <dbReference type="ChEBI" id="CHEBI:37565"/>
    </ligand>
</feature>
<dbReference type="Gene3D" id="3.40.50.300">
    <property type="entry name" value="P-loop containing nucleotide triphosphate hydrolases"/>
    <property type="match status" value="1"/>
</dbReference>
<dbReference type="NCBIfam" id="TIGR00487">
    <property type="entry name" value="IF-2"/>
    <property type="match status" value="1"/>
</dbReference>
<dbReference type="STRING" id="1399797.GCA_000518285_00128"/>
<dbReference type="InterPro" id="IPR044145">
    <property type="entry name" value="IF2_II"/>
</dbReference>
<dbReference type="InterPro" id="IPR023115">
    <property type="entry name" value="TIF_IF2_dom3"/>
</dbReference>
<dbReference type="PROSITE" id="PS51722">
    <property type="entry name" value="G_TR_2"/>
    <property type="match status" value="1"/>
</dbReference>
<feature type="region of interest" description="Disordered" evidence="10">
    <location>
        <begin position="1"/>
        <end position="28"/>
    </location>
</feature>
<dbReference type="CDD" id="cd01887">
    <property type="entry name" value="IF2_eIF5B"/>
    <property type="match status" value="1"/>
</dbReference>
<dbReference type="SUPFAM" id="SSF50447">
    <property type="entry name" value="Translation proteins"/>
    <property type="match status" value="2"/>
</dbReference>
<dbReference type="PRINTS" id="PR00315">
    <property type="entry name" value="ELONGATNFCT"/>
</dbReference>
<dbReference type="RefSeq" id="WP_028126342.1">
    <property type="nucleotide sequence ID" value="NZ_PHNE01000002.1"/>
</dbReference>
<comment type="caution">
    <text evidence="12">The sequence shown here is derived from an EMBL/GenBank/DDBJ whole genome shotgun (WGS) entry which is preliminary data.</text>
</comment>
<dbReference type="FunFam" id="2.40.30.10:FF:000008">
    <property type="entry name" value="Translation initiation factor IF-2"/>
    <property type="match status" value="1"/>
</dbReference>
<evidence type="ECO:0000256" key="2">
    <source>
        <dbReference type="ARBA" id="ARBA00020675"/>
    </source>
</evidence>
<reference evidence="12 13" key="1">
    <citation type="submission" date="2017-11" db="EMBL/GenBank/DDBJ databases">
        <title>Genome sequence of Entomoplasma lucivorax PIPN-2 (ATCC 49196).</title>
        <authorList>
            <person name="Lo W.-S."/>
            <person name="Gasparich G.E."/>
            <person name="Kuo C.-H."/>
        </authorList>
    </citation>
    <scope>NUCLEOTIDE SEQUENCE [LARGE SCALE GENOMIC DNA]</scope>
    <source>
        <strain evidence="12 13">PIPN-2</strain>
    </source>
</reference>
<dbReference type="GO" id="GO:0003743">
    <property type="term" value="F:translation initiation factor activity"/>
    <property type="evidence" value="ECO:0007669"/>
    <property type="project" value="UniProtKB-UniRule"/>
</dbReference>
<dbReference type="InterPro" id="IPR005225">
    <property type="entry name" value="Small_GTP-bd"/>
</dbReference>
<evidence type="ECO:0000259" key="11">
    <source>
        <dbReference type="PROSITE" id="PS51722"/>
    </source>
</evidence>
<proteinExistence type="inferred from homology"/>
<feature type="binding site" evidence="8">
    <location>
        <begin position="135"/>
        <end position="142"/>
    </location>
    <ligand>
        <name>GTP</name>
        <dbReference type="ChEBI" id="CHEBI:37565"/>
    </ligand>
</feature>
<evidence type="ECO:0000256" key="1">
    <source>
        <dbReference type="ARBA" id="ARBA00007733"/>
    </source>
</evidence>
<dbReference type="InterPro" id="IPR009000">
    <property type="entry name" value="Transl_B-barrel_sf"/>
</dbReference>
<comment type="function">
    <text evidence="7 8 9">One of the essential components for the initiation of protein synthesis. Protects formylmethionyl-tRNA from spontaneous hydrolysis and promotes its binding to the 30S ribosomal subunits. Also involved in the hydrolysis of GTP during the formation of the 70S ribosomal complex.</text>
</comment>
<dbReference type="GO" id="GO:0005829">
    <property type="term" value="C:cytosol"/>
    <property type="evidence" value="ECO:0007669"/>
    <property type="project" value="TreeGrafter"/>
</dbReference>
<dbReference type="InterPro" id="IPR015760">
    <property type="entry name" value="TIF_IF2"/>
</dbReference>
<dbReference type="InterPro" id="IPR036925">
    <property type="entry name" value="TIF_IF2_dom3_sf"/>
</dbReference>
<dbReference type="SUPFAM" id="SSF52156">
    <property type="entry name" value="Initiation factor IF2/eIF5b, domain 3"/>
    <property type="match status" value="1"/>
</dbReference>
<organism evidence="12 13">
    <name type="scientific">Williamsoniiplasma lucivorax</name>
    <dbReference type="NCBI Taxonomy" id="209274"/>
    <lineage>
        <taxon>Bacteria</taxon>
        <taxon>Bacillati</taxon>
        <taxon>Mycoplasmatota</taxon>
        <taxon>Mollicutes</taxon>
        <taxon>Entomoplasmatales</taxon>
        <taxon>Williamsoniiplasma</taxon>
    </lineage>
</organism>
<dbReference type="FunFam" id="3.40.50.300:FF:000019">
    <property type="entry name" value="Translation initiation factor IF-2"/>
    <property type="match status" value="1"/>
</dbReference>
<dbReference type="Gene3D" id="3.40.50.10050">
    <property type="entry name" value="Translation initiation factor IF- 2, domain 3"/>
    <property type="match status" value="1"/>
</dbReference>
<dbReference type="EMBL" id="PHNE01000002">
    <property type="protein sequence ID" value="PPE05499.1"/>
    <property type="molecule type" value="Genomic_DNA"/>
</dbReference>
<gene>
    <name evidence="8 12" type="primary">infB</name>
    <name evidence="12" type="ORF">ELUCI_v1c05920</name>
</gene>
<keyword evidence="8" id="KW-0963">Cytoplasm</keyword>
<keyword evidence="6 8" id="KW-0342">GTP-binding</keyword>
<accession>A0A2S5RDT4</accession>
<evidence type="ECO:0000256" key="7">
    <source>
        <dbReference type="ARBA" id="ARBA00025162"/>
    </source>
</evidence>
<evidence type="ECO:0000313" key="12">
    <source>
        <dbReference type="EMBL" id="PPE05499.1"/>
    </source>
</evidence>
<dbReference type="FunFam" id="2.40.30.10:FF:000054">
    <property type="entry name" value="Translation initiation factor IF-2"/>
    <property type="match status" value="1"/>
</dbReference>
<dbReference type="InterPro" id="IPR000178">
    <property type="entry name" value="TF_IF2_bacterial-like"/>
</dbReference>
<dbReference type="InterPro" id="IPR027417">
    <property type="entry name" value="P-loop_NTPase"/>
</dbReference>
<dbReference type="InterPro" id="IPR000795">
    <property type="entry name" value="T_Tr_GTP-bd_dom"/>
</dbReference>
<dbReference type="Pfam" id="PF22042">
    <property type="entry name" value="EF-G_D2"/>
    <property type="match status" value="1"/>
</dbReference>
<dbReference type="NCBIfam" id="TIGR00231">
    <property type="entry name" value="small_GTP"/>
    <property type="match status" value="1"/>
</dbReference>
<dbReference type="CDD" id="cd03692">
    <property type="entry name" value="mtIF2_IVc"/>
    <property type="match status" value="1"/>
</dbReference>
<evidence type="ECO:0000256" key="9">
    <source>
        <dbReference type="RuleBase" id="RU000644"/>
    </source>
</evidence>
<feature type="domain" description="Tr-type G" evidence="11">
    <location>
        <begin position="126"/>
        <end position="295"/>
    </location>
</feature>
<sequence>MAKNTNHNHNKNNKLAQKKRAQQHTKNIKQQLKETVETGLINGVFVYTKPLTIFEFAKEIQKPTTEIIKYYFAQGMMLNQNTTLNEDQMGELALHFGFDFKKENVLTKENIFEQLQEVDKPEDLITRPPVVTIMGHVDHGKTTLLDSMRDSNVVSGEAGGITQAIGAYQVTSKSGKKITFIDTPGHEAFTEMRSRGANVTDIVILIVAADDGVMPQTEEAIDHAKHANVPIIVFVNKMDKPDANPERVKTELMQHGILAEEFGGDVPFIYGSAKQKQGLDDLQETILFIAELRDYKANPNKFASGIVLEAHLDKSKGPVASVLIQQGTLNIRDVVIAGPTYGTIKDMENENGRKLKTAVPSQPVVIIGLNEVPNAGDKFLVMNDATVARSIAEAQYEKHLAMERSNKQSFTLDSIKTHIDDGELKLVNLIIKADTQGSVEALKSSLAKLDINGVRINIIRASVGAISNSDITLAAAGQALVYGFNVRPSAVVHKKAEEDGVEIRLHNVIYKLIEELEAAAKGMLDPVFEEQILGQAEIRALFRHTDIGVIGGFHVVSGSIPRNAKIRVIRNGVVIYTSEILTLKHQKDDIKEAKIDSEGGMTIKNFKDLKEGDVVEAYAVKEVKQS</sequence>
<keyword evidence="5 8" id="KW-0648">Protein biosynthesis</keyword>
<dbReference type="GO" id="GO:0005525">
    <property type="term" value="F:GTP binding"/>
    <property type="evidence" value="ECO:0007669"/>
    <property type="project" value="UniProtKB-KW"/>
</dbReference>
<dbReference type="CDD" id="cd03702">
    <property type="entry name" value="IF2_mtIF2_II"/>
    <property type="match status" value="1"/>
</dbReference>
<evidence type="ECO:0000256" key="3">
    <source>
        <dbReference type="ARBA" id="ARBA00022540"/>
    </source>
</evidence>
<dbReference type="InterPro" id="IPR006847">
    <property type="entry name" value="IF2_N"/>
</dbReference>
<dbReference type="GO" id="GO:0003924">
    <property type="term" value="F:GTPase activity"/>
    <property type="evidence" value="ECO:0007669"/>
    <property type="project" value="UniProtKB-UniRule"/>
</dbReference>
<dbReference type="Gene3D" id="2.40.30.10">
    <property type="entry name" value="Translation factors"/>
    <property type="match status" value="2"/>
</dbReference>
<feature type="compositionally biased region" description="Basic residues" evidence="10">
    <location>
        <begin position="1"/>
        <end position="27"/>
    </location>
</feature>
<dbReference type="SUPFAM" id="SSF52540">
    <property type="entry name" value="P-loop containing nucleoside triphosphate hydrolases"/>
    <property type="match status" value="1"/>
</dbReference>
<evidence type="ECO:0000313" key="13">
    <source>
        <dbReference type="Proteomes" id="UP000237865"/>
    </source>
</evidence>
<dbReference type="InterPro" id="IPR053905">
    <property type="entry name" value="EF-G-like_DII"/>
</dbReference>
<keyword evidence="13" id="KW-1185">Reference proteome</keyword>
<comment type="similarity">
    <text evidence="1 8 9">Belongs to the TRAFAC class translation factor GTPase superfamily. Classic translation factor GTPase family. IF-2 subfamily.</text>
</comment>
<evidence type="ECO:0000256" key="8">
    <source>
        <dbReference type="HAMAP-Rule" id="MF_00100"/>
    </source>
</evidence>
<dbReference type="Pfam" id="PF04760">
    <property type="entry name" value="IF2_N"/>
    <property type="match status" value="1"/>
</dbReference>
<name>A0A2S5RDT4_9MOLU</name>
<comment type="subcellular location">
    <subcellularLocation>
        <location evidence="8">Cytoplasm</location>
    </subcellularLocation>
</comment>
<dbReference type="AlphaFoldDB" id="A0A2S5RDT4"/>
<dbReference type="Pfam" id="PF00009">
    <property type="entry name" value="GTP_EFTU"/>
    <property type="match status" value="1"/>
</dbReference>
<dbReference type="PANTHER" id="PTHR43381">
    <property type="entry name" value="TRANSLATION INITIATION FACTOR IF-2-RELATED"/>
    <property type="match status" value="1"/>
</dbReference>
<comment type="caution">
    <text evidence="8">Lacks conserved residue(s) required for the propagation of feature annotation.</text>
</comment>
<protein>
    <recommendedName>
        <fullName evidence="2 8">Translation initiation factor IF-2</fullName>
    </recommendedName>
</protein>
<dbReference type="FunFam" id="3.40.50.10050:FF:000001">
    <property type="entry name" value="Translation initiation factor IF-2"/>
    <property type="match status" value="1"/>
</dbReference>
<dbReference type="HAMAP" id="MF_00100_B">
    <property type="entry name" value="IF_2_B"/>
    <property type="match status" value="1"/>
</dbReference>
<dbReference type="Pfam" id="PF11987">
    <property type="entry name" value="IF-2"/>
    <property type="match status" value="1"/>
</dbReference>
<keyword evidence="3 8" id="KW-0396">Initiation factor</keyword>
<keyword evidence="4 8" id="KW-0547">Nucleotide-binding</keyword>
<evidence type="ECO:0000256" key="10">
    <source>
        <dbReference type="SAM" id="MobiDB-lite"/>
    </source>
</evidence>
<dbReference type="PANTHER" id="PTHR43381:SF5">
    <property type="entry name" value="TR-TYPE G DOMAIN-CONTAINING PROTEIN"/>
    <property type="match status" value="1"/>
</dbReference>
<evidence type="ECO:0000256" key="4">
    <source>
        <dbReference type="ARBA" id="ARBA00022741"/>
    </source>
</evidence>
<dbReference type="Proteomes" id="UP000237865">
    <property type="component" value="Unassembled WGS sequence"/>
</dbReference>
<evidence type="ECO:0000256" key="6">
    <source>
        <dbReference type="ARBA" id="ARBA00023134"/>
    </source>
</evidence>
<evidence type="ECO:0000256" key="5">
    <source>
        <dbReference type="ARBA" id="ARBA00022917"/>
    </source>
</evidence>